<dbReference type="GeneID" id="25742804"/>
<dbReference type="RefSeq" id="XP_013897053.1">
    <property type="nucleotide sequence ID" value="XM_014041599.1"/>
</dbReference>
<dbReference type="PANTHER" id="PTHR31755:SF3">
    <property type="entry name" value="EXOCYST COMPLEX COMPONENT SEC6"/>
    <property type="match status" value="1"/>
</dbReference>
<dbReference type="EMBL" id="KK102334">
    <property type="protein sequence ID" value="KIY98033.1"/>
    <property type="molecule type" value="Genomic_DNA"/>
</dbReference>
<keyword evidence="4" id="KW-1185">Reference proteome</keyword>
<evidence type="ECO:0000256" key="2">
    <source>
        <dbReference type="SAM" id="Phobius"/>
    </source>
</evidence>
<feature type="transmembrane region" description="Helical" evidence="2">
    <location>
        <begin position="110"/>
        <end position="137"/>
    </location>
</feature>
<dbReference type="PANTHER" id="PTHR31755">
    <property type="entry name" value="FOLATE RECEPTOR-LIKE"/>
    <property type="match status" value="1"/>
</dbReference>
<feature type="compositionally biased region" description="Low complexity" evidence="1">
    <location>
        <begin position="332"/>
        <end position="355"/>
    </location>
</feature>
<keyword evidence="2" id="KW-0812">Transmembrane</keyword>
<keyword evidence="2" id="KW-1133">Transmembrane helix</keyword>
<dbReference type="OrthoDB" id="509361at2759"/>
<reference evidence="3 4" key="1">
    <citation type="journal article" date="2013" name="BMC Genomics">
        <title>Reconstruction of the lipid metabolism for the microalga Monoraphidium neglectum from its genome sequence reveals characteristics suitable for biofuel production.</title>
        <authorList>
            <person name="Bogen C."/>
            <person name="Al-Dilaimi A."/>
            <person name="Albersmeier A."/>
            <person name="Wichmann J."/>
            <person name="Grundmann M."/>
            <person name="Rupp O."/>
            <person name="Lauersen K.J."/>
            <person name="Blifernez-Klassen O."/>
            <person name="Kalinowski J."/>
            <person name="Goesmann A."/>
            <person name="Mussgnug J.H."/>
            <person name="Kruse O."/>
        </authorList>
    </citation>
    <scope>NUCLEOTIDE SEQUENCE [LARGE SCALE GENOMIC DNA]</scope>
    <source>
        <strain evidence="3 4">SAG 48.87</strain>
    </source>
</reference>
<dbReference type="KEGG" id="mng:MNEG_9929"/>
<evidence type="ECO:0000256" key="1">
    <source>
        <dbReference type="SAM" id="MobiDB-lite"/>
    </source>
</evidence>
<gene>
    <name evidence="3" type="ORF">MNEG_9929</name>
</gene>
<feature type="region of interest" description="Disordered" evidence="1">
    <location>
        <begin position="319"/>
        <end position="369"/>
    </location>
</feature>
<feature type="transmembrane region" description="Helical" evidence="2">
    <location>
        <begin position="12"/>
        <end position="38"/>
    </location>
</feature>
<dbReference type="AlphaFoldDB" id="A0A0D2KR23"/>
<evidence type="ECO:0000313" key="4">
    <source>
        <dbReference type="Proteomes" id="UP000054498"/>
    </source>
</evidence>
<sequence length="594" mass="61370">MGPSNSNARSGAAALFAGPIPLLVSIATLLAGLVAWAVTILQARASTTEIFNDMGVSIDSITQLEQAAGVGVGIITPLLAVLIALNAYLRLDSLVDCAPAGPAAERRRAALPWLAAANNAAILVSALALAAAAGWLVDMRLFSQAAAGGGGRPYLEPADPVAPAAAVTANAAASARGGGSDAAASMGFSIPCPPGCIDFGAWASLMGLPWHCLCLPGFLMKKVAEQAERAVGQLWVAAAGGTLMVLGASWLCMLSVAALAAAPAAAAATNAGGGGGGAGASAGAGLAAAREPLLQGGGRGGASRMQRWRAMFCEGPAAAAAPAAPDAPPQPSSSSAGGSSSSSDSSSAGSSSSASRVVQEPLISPKKEAQLSQEQYREIYDRLIGIFQQRPRDDWKKLIVLSRQWPQHKAGVFNRLREVADKEADVDKKMILRRLFRTLQGVDDEVSRYNSVLARFLAAEEAEWEAVVATYRGDLQRPFFEHMQVLIAAAKDDEARKEQLVAVNARLLALVTAFDSVEAEPEKLEAAAEVYRDLLSSISSIEEADKKMEELASSGKIDPAFLQSAGRGDAAHATITAKAYGAARDTNMTLDEAK</sequence>
<protein>
    <submittedName>
        <fullName evidence="3">Uncharacterized protein</fullName>
    </submittedName>
</protein>
<name>A0A0D2KR23_9CHLO</name>
<keyword evidence="2" id="KW-0472">Membrane</keyword>
<dbReference type="InterPro" id="IPR040320">
    <property type="entry name" value="At4g37920-like"/>
</dbReference>
<dbReference type="Proteomes" id="UP000054498">
    <property type="component" value="Unassembled WGS sequence"/>
</dbReference>
<feature type="transmembrane region" description="Helical" evidence="2">
    <location>
        <begin position="67"/>
        <end position="89"/>
    </location>
</feature>
<accession>A0A0D2KR23</accession>
<evidence type="ECO:0000313" key="3">
    <source>
        <dbReference type="EMBL" id="KIY98033.1"/>
    </source>
</evidence>
<organism evidence="3 4">
    <name type="scientific">Monoraphidium neglectum</name>
    <dbReference type="NCBI Taxonomy" id="145388"/>
    <lineage>
        <taxon>Eukaryota</taxon>
        <taxon>Viridiplantae</taxon>
        <taxon>Chlorophyta</taxon>
        <taxon>core chlorophytes</taxon>
        <taxon>Chlorophyceae</taxon>
        <taxon>CS clade</taxon>
        <taxon>Sphaeropleales</taxon>
        <taxon>Selenastraceae</taxon>
        <taxon>Monoraphidium</taxon>
    </lineage>
</organism>
<proteinExistence type="predicted"/>